<name>A0ABP0EAT2_9ASCO</name>
<feature type="domain" description="Small-subunit processome Utp12" evidence="5">
    <location>
        <begin position="433"/>
        <end position="536"/>
    </location>
</feature>
<evidence type="ECO:0000256" key="4">
    <source>
        <dbReference type="SAM" id="MobiDB-lite"/>
    </source>
</evidence>
<comment type="subcellular location">
    <subcellularLocation>
        <location evidence="1">Nucleus</location>
    </subcellularLocation>
</comment>
<gene>
    <name evidence="6" type="ORF">CAAN4_D05578</name>
</gene>
<feature type="region of interest" description="Disordered" evidence="4">
    <location>
        <begin position="373"/>
        <end position="396"/>
    </location>
</feature>
<evidence type="ECO:0000256" key="1">
    <source>
        <dbReference type="ARBA" id="ARBA00004123"/>
    </source>
</evidence>
<proteinExistence type="inferred from homology"/>
<keyword evidence="7" id="KW-1185">Reference proteome</keyword>
<keyword evidence="2" id="KW-0539">Nucleus</keyword>
<dbReference type="InterPro" id="IPR015943">
    <property type="entry name" value="WD40/YVTN_repeat-like_dom_sf"/>
</dbReference>
<evidence type="ECO:0000256" key="3">
    <source>
        <dbReference type="ARBA" id="ARBA00038335"/>
    </source>
</evidence>
<organism evidence="6 7">
    <name type="scientific">[Candida] anglica</name>
    <dbReference type="NCBI Taxonomy" id="148631"/>
    <lineage>
        <taxon>Eukaryota</taxon>
        <taxon>Fungi</taxon>
        <taxon>Dikarya</taxon>
        <taxon>Ascomycota</taxon>
        <taxon>Saccharomycotina</taxon>
        <taxon>Pichiomycetes</taxon>
        <taxon>Debaryomycetaceae</taxon>
        <taxon>Kurtzmaniella</taxon>
    </lineage>
</organism>
<feature type="compositionally biased region" description="Low complexity" evidence="4">
    <location>
        <begin position="373"/>
        <end position="386"/>
    </location>
</feature>
<evidence type="ECO:0000259" key="5">
    <source>
        <dbReference type="Pfam" id="PF04003"/>
    </source>
</evidence>
<feature type="compositionally biased region" description="Acidic residues" evidence="4">
    <location>
        <begin position="546"/>
        <end position="568"/>
    </location>
</feature>
<accession>A0ABP0EAT2</accession>
<evidence type="ECO:0000313" key="7">
    <source>
        <dbReference type="Proteomes" id="UP001497600"/>
    </source>
</evidence>
<comment type="similarity">
    <text evidence="3">Belongs to the UTP5 family.</text>
</comment>
<dbReference type="InterPro" id="IPR052414">
    <property type="entry name" value="U3_snoRNA-assoc_WDR"/>
</dbReference>
<dbReference type="InterPro" id="IPR007148">
    <property type="entry name" value="SSU_processome_Utp12"/>
</dbReference>
<dbReference type="Proteomes" id="UP001497600">
    <property type="component" value="Chromosome D"/>
</dbReference>
<feature type="region of interest" description="Disordered" evidence="4">
    <location>
        <begin position="545"/>
        <end position="595"/>
    </location>
</feature>
<sequence length="595" mass="64264">MTGGILTCIDRTGRYFASVIAKTGRNEVQIFKVNPATRSSSESNLPVTKSALEADQRVTSVCWAYGKDGESTTSTPSSTPSKKRGSNGGAKNGSATEESILLVVALEGGDLLVYTPGVSEPIRKIASGTGSTAGAIITSISPSHKNNSVWVVYEDSANLVEYSLTTSAKPLKTFKFEEGRACSVAHTLLGGKVSNSSRSQPILVGGEASSSFYLVDPSKPKKSLLMKYDGEEDDEESGAVVLFQQDVANPDTFAVVRANSKDIQMYSTEKSSPIGKFTISSGSRAISALHFVDGALLAVTSDAVEVFDVSQYSHTSVIKTNVAQRPLRDIVALTSNTIVGVWYDQNEPRFVSIDWSETGREAREIVVRLEEGITSTGSGSNTGSGSLAQETGGDDIDMDSEDEEYDFLSSRKPTIKNISSEELFAELNNNPQDSILLCSQNNNEQTIKTTVKLLCESSPAVAKSLFDEISKQVAAKPTRTASLSIWLKWLLLTHGGYIASQPDQRDNLRSLQEKLSSGMKLMPKLLALEGRLNLLRSQQQLRERIVDDDEEDEEAVPVGGDDDDEEDNLVYANGENDDGVVIEAGDEDLEEEDDD</sequence>
<reference evidence="6 7" key="1">
    <citation type="submission" date="2024-01" db="EMBL/GenBank/DDBJ databases">
        <authorList>
            <consortium name="Genoscope - CEA"/>
            <person name="William W."/>
        </authorList>
    </citation>
    <scope>NUCLEOTIDE SEQUENCE [LARGE SCALE GENOMIC DNA]</scope>
    <source>
        <strain evidence="6 7">29B2s-10</strain>
    </source>
</reference>
<evidence type="ECO:0000256" key="2">
    <source>
        <dbReference type="ARBA" id="ARBA00023242"/>
    </source>
</evidence>
<feature type="compositionally biased region" description="Low complexity" evidence="4">
    <location>
        <begin position="71"/>
        <end position="80"/>
    </location>
</feature>
<dbReference type="InterPro" id="IPR036322">
    <property type="entry name" value="WD40_repeat_dom_sf"/>
</dbReference>
<protein>
    <recommendedName>
        <fullName evidence="5">Small-subunit processome Utp12 domain-containing protein</fullName>
    </recommendedName>
</protein>
<dbReference type="Pfam" id="PF04003">
    <property type="entry name" value="Utp12"/>
    <property type="match status" value="1"/>
</dbReference>
<dbReference type="PANTHER" id="PTHR44267:SF1">
    <property type="entry name" value="WD REPEAT-CONTAINING PROTEIN 43"/>
    <property type="match status" value="1"/>
</dbReference>
<evidence type="ECO:0000313" key="6">
    <source>
        <dbReference type="EMBL" id="CAK7903655.1"/>
    </source>
</evidence>
<dbReference type="PANTHER" id="PTHR44267">
    <property type="entry name" value="WD REPEAT-CONTAINING PROTEIN 43"/>
    <property type="match status" value="1"/>
</dbReference>
<dbReference type="EMBL" id="OZ004256">
    <property type="protein sequence ID" value="CAK7903655.1"/>
    <property type="molecule type" value="Genomic_DNA"/>
</dbReference>
<dbReference type="SUPFAM" id="SSF50978">
    <property type="entry name" value="WD40 repeat-like"/>
    <property type="match status" value="1"/>
</dbReference>
<feature type="compositionally biased region" description="Acidic residues" evidence="4">
    <location>
        <begin position="575"/>
        <end position="595"/>
    </location>
</feature>
<dbReference type="Gene3D" id="2.130.10.10">
    <property type="entry name" value="YVTN repeat-like/Quinoprotein amine dehydrogenase"/>
    <property type="match status" value="1"/>
</dbReference>
<feature type="region of interest" description="Disordered" evidence="4">
    <location>
        <begin position="68"/>
        <end position="93"/>
    </location>
</feature>